<dbReference type="SMART" id="SM00116">
    <property type="entry name" value="CBS"/>
    <property type="match status" value="4"/>
</dbReference>
<keyword evidence="11" id="KW-1185">Reference proteome</keyword>
<feature type="region of interest" description="Disordered" evidence="8">
    <location>
        <begin position="546"/>
        <end position="582"/>
    </location>
</feature>
<dbReference type="Gene3D" id="3.10.580.10">
    <property type="entry name" value="CBS-domain"/>
    <property type="match status" value="2"/>
</dbReference>
<evidence type="ECO:0000313" key="11">
    <source>
        <dbReference type="Proteomes" id="UP000662931"/>
    </source>
</evidence>
<organism evidence="10 11">
    <name type="scientific">Eeniella nana</name>
    <name type="common">Yeast</name>
    <name type="synonym">Brettanomyces nanus</name>
    <dbReference type="NCBI Taxonomy" id="13502"/>
    <lineage>
        <taxon>Eukaryota</taxon>
        <taxon>Fungi</taxon>
        <taxon>Dikarya</taxon>
        <taxon>Ascomycota</taxon>
        <taxon>Saccharomycotina</taxon>
        <taxon>Pichiomycetes</taxon>
        <taxon>Pichiales</taxon>
        <taxon>Pichiaceae</taxon>
        <taxon>Brettanomyces</taxon>
    </lineage>
</organism>
<sequence length="582" mass="62704">MPNTNYPNSPNMRGAASPRSQSRQASIVELLSLPPPLESQDQVSISSLSSESVGMTFAQAAALGNSLNTSSRRPSGRGPSTATGSGSISNTLPLAPSSSTSSFGQLPSPQLQSQLQPQSQQPPSLQPPLQQSQQPQLYNTIGLCRDPSVSSSILAGTSVDWQDVQLGELVEQNRLIIIEDNVSVEEAFKTLVKNGLTSVPVEHFADDPNCLTFDYADLNAYLLLVLNKVKPESLYSMDYEPKDEIPTLTRKAQRGEQVPVSFVIRMTSKNPFIRLSEFDTLSTVVEILGTGVHRVAITDGNKMTGVLSQRRLIKFLWDNARRFPSMEPLFTSSLSSLNIGSSNPVSIFGDQLLIEGFMKMHALKISSLAVVDRNYRLLGNISVTDVRLVSNSSRSDLLYKTCLHFISVILNSRGLENGKDSFPIFHVTTSSSLARTIAKLVATQSHRLWIVKPDNPSPPAQLGQSTAPISPAPTGSSAYERQSSVSGGGSVSMHASTSNLSSEMAAATAAAVTQEKEISNGKLVGVVSLTDILSILAKTLGKDHVDPNIARQQRRRSSSSASSRTSGSLEQFRKSISESSTR</sequence>
<name>A0A875SAI8_EENNA</name>
<evidence type="ECO:0000256" key="7">
    <source>
        <dbReference type="PROSITE-ProRule" id="PRU00703"/>
    </source>
</evidence>
<evidence type="ECO:0000256" key="3">
    <source>
        <dbReference type="ARBA" id="ARBA00022490"/>
    </source>
</evidence>
<dbReference type="PANTHER" id="PTHR13780">
    <property type="entry name" value="AMP-ACTIVATED PROTEIN KINASE, GAMMA REGULATORY SUBUNIT"/>
    <property type="match status" value="1"/>
</dbReference>
<accession>A0A875SAI8</accession>
<keyword evidence="4" id="KW-0677">Repeat</keyword>
<dbReference type="AlphaFoldDB" id="A0A875SAI8"/>
<feature type="region of interest" description="Disordered" evidence="8">
    <location>
        <begin position="66"/>
        <end position="132"/>
    </location>
</feature>
<evidence type="ECO:0000259" key="9">
    <source>
        <dbReference type="PROSITE" id="PS51371"/>
    </source>
</evidence>
<evidence type="ECO:0000256" key="2">
    <source>
        <dbReference type="ARBA" id="ARBA00006624"/>
    </source>
</evidence>
<dbReference type="GO" id="GO:0042149">
    <property type="term" value="P:cellular response to glucose starvation"/>
    <property type="evidence" value="ECO:0007669"/>
    <property type="project" value="UniProtKB-UniRule"/>
</dbReference>
<protein>
    <recommendedName>
        <fullName evidence="9">CBS domain-containing protein</fullName>
    </recommendedName>
</protein>
<proteinExistence type="inferred from homology"/>
<dbReference type="RefSeq" id="XP_038780154.1">
    <property type="nucleotide sequence ID" value="XM_038924226.1"/>
</dbReference>
<dbReference type="InterPro" id="IPR046342">
    <property type="entry name" value="CBS_dom_sf"/>
</dbReference>
<feature type="compositionally biased region" description="Polar residues" evidence="8">
    <location>
        <begin position="462"/>
        <end position="482"/>
    </location>
</feature>
<dbReference type="InterPro" id="IPR016711">
    <property type="entry name" value="Ssd23"/>
</dbReference>
<feature type="domain" description="CBS" evidence="9">
    <location>
        <begin position="340"/>
        <end position="397"/>
    </location>
</feature>
<feature type="compositionally biased region" description="Low complexity" evidence="8">
    <location>
        <begin position="70"/>
        <end position="80"/>
    </location>
</feature>
<dbReference type="OrthoDB" id="449052at2759"/>
<evidence type="ECO:0000256" key="4">
    <source>
        <dbReference type="ARBA" id="ARBA00022737"/>
    </source>
</evidence>
<comment type="similarity">
    <text evidence="2 6">Belongs to the SDS23 family.</text>
</comment>
<feature type="domain" description="CBS" evidence="9">
    <location>
        <begin position="266"/>
        <end position="325"/>
    </location>
</feature>
<dbReference type="InterPro" id="IPR050511">
    <property type="entry name" value="AMPK_gamma/SDS23_families"/>
</dbReference>
<dbReference type="Pfam" id="PF00571">
    <property type="entry name" value="CBS"/>
    <property type="match status" value="2"/>
</dbReference>
<dbReference type="GO" id="GO:0004865">
    <property type="term" value="F:protein serine/threonine phosphatase inhibitor activity"/>
    <property type="evidence" value="ECO:0007669"/>
    <property type="project" value="TreeGrafter"/>
</dbReference>
<feature type="region of interest" description="Disordered" evidence="8">
    <location>
        <begin position="1"/>
        <end position="45"/>
    </location>
</feature>
<feature type="region of interest" description="Disordered" evidence="8">
    <location>
        <begin position="452"/>
        <end position="496"/>
    </location>
</feature>
<comment type="function">
    <text evidence="6">Involved in DNA replication and cell separation.</text>
</comment>
<dbReference type="GO" id="GO:0005737">
    <property type="term" value="C:cytoplasm"/>
    <property type="evidence" value="ECO:0007669"/>
    <property type="project" value="UniProtKB-SubCell"/>
</dbReference>
<gene>
    <name evidence="10" type="ORF">FOA43_003981</name>
</gene>
<dbReference type="CDD" id="cd02205">
    <property type="entry name" value="CBS_pair_SF"/>
    <property type="match status" value="1"/>
</dbReference>
<keyword evidence="3 6" id="KW-0963">Cytoplasm</keyword>
<evidence type="ECO:0000256" key="5">
    <source>
        <dbReference type="ARBA" id="ARBA00023122"/>
    </source>
</evidence>
<evidence type="ECO:0000256" key="1">
    <source>
        <dbReference type="ARBA" id="ARBA00004496"/>
    </source>
</evidence>
<dbReference type="GO" id="GO:0030071">
    <property type="term" value="P:regulation of mitotic metaphase/anaphase transition"/>
    <property type="evidence" value="ECO:0007669"/>
    <property type="project" value="InterPro"/>
</dbReference>
<dbReference type="PROSITE" id="PS51371">
    <property type="entry name" value="CBS"/>
    <property type="match status" value="2"/>
</dbReference>
<keyword evidence="5 7" id="KW-0129">CBS domain</keyword>
<feature type="compositionally biased region" description="Low complexity" evidence="8">
    <location>
        <begin position="15"/>
        <end position="45"/>
    </location>
</feature>
<dbReference type="KEGG" id="bnn:FOA43_003981"/>
<evidence type="ECO:0000256" key="8">
    <source>
        <dbReference type="SAM" id="MobiDB-lite"/>
    </source>
</evidence>
<dbReference type="EMBL" id="CP064815">
    <property type="protein sequence ID" value="QPG76589.1"/>
    <property type="molecule type" value="Genomic_DNA"/>
</dbReference>
<dbReference type="PIRSF" id="PIRSF018148">
    <property type="entry name" value="UCP018148_CBS_YBR214w"/>
    <property type="match status" value="1"/>
</dbReference>
<comment type="subcellular location">
    <subcellularLocation>
        <location evidence="1 6">Cytoplasm</location>
    </subcellularLocation>
</comment>
<reference evidence="10" key="1">
    <citation type="submission" date="2020-10" db="EMBL/GenBank/DDBJ databases">
        <authorList>
            <person name="Roach M.J.R."/>
        </authorList>
    </citation>
    <scope>NUCLEOTIDE SEQUENCE</scope>
    <source>
        <strain evidence="10">CBS 1945</strain>
    </source>
</reference>
<evidence type="ECO:0000313" key="10">
    <source>
        <dbReference type="EMBL" id="QPG76589.1"/>
    </source>
</evidence>
<dbReference type="GeneID" id="62197381"/>
<evidence type="ECO:0000256" key="6">
    <source>
        <dbReference type="PIRNR" id="PIRNR018148"/>
    </source>
</evidence>
<feature type="compositionally biased region" description="Basic and acidic residues" evidence="8">
    <location>
        <begin position="571"/>
        <end position="582"/>
    </location>
</feature>
<dbReference type="PANTHER" id="PTHR13780:SF36">
    <property type="entry name" value="CBS DOMAIN-CONTAINING PROTEIN"/>
    <property type="match status" value="1"/>
</dbReference>
<dbReference type="InterPro" id="IPR000644">
    <property type="entry name" value="CBS_dom"/>
</dbReference>
<feature type="compositionally biased region" description="Polar residues" evidence="8">
    <location>
        <begin position="1"/>
        <end position="11"/>
    </location>
</feature>
<dbReference type="Proteomes" id="UP000662931">
    <property type="component" value="Chromosome 4"/>
</dbReference>
<feature type="compositionally biased region" description="Low complexity" evidence="8">
    <location>
        <begin position="89"/>
        <end position="132"/>
    </location>
</feature>
<dbReference type="SUPFAM" id="SSF54631">
    <property type="entry name" value="CBS-domain pair"/>
    <property type="match status" value="2"/>
</dbReference>